<name>A0A3D3R918_9PLAN</name>
<sequence length="351" mass="39293">MTATVKLYLPQRILEPLNYPNDDSSVSLGTLEQISPAALTRTELVSLFESSTDEYVGFVDAPQLTQADLDQLLALDPGQLRAGVCLLPFSASEPLIQTYQTLPPQAAALAMNPLPHAGILIRKTDFLSLNHLPDSLEPLWQTLILLAKQKIPFQLIETEIPLSVESNYPGSLPELAPSLPGPDRKWLLDLLRGYNPQQDLPSITSSADATALKAGLLCLHDYLDESHEYSQSVQSQGRHGAGDYWHHIMHRREPDYSNAKYWSRAVGYHPLHDELPTAVEPLFEQYAGLSHVASWKPKLVQNKRWLLNAFVDCCQECENSRDPELNAFARQVQWLEMLLLLQKTSHDAISS</sequence>
<protein>
    <submittedName>
        <fullName evidence="1">Uncharacterized protein</fullName>
    </submittedName>
</protein>
<evidence type="ECO:0000313" key="2">
    <source>
        <dbReference type="Proteomes" id="UP000263642"/>
    </source>
</evidence>
<dbReference type="AlphaFoldDB" id="A0A3D3R918"/>
<evidence type="ECO:0000313" key="1">
    <source>
        <dbReference type="EMBL" id="HCO25076.1"/>
    </source>
</evidence>
<gene>
    <name evidence="1" type="ORF">DIT97_19360</name>
</gene>
<comment type="caution">
    <text evidence="1">The sequence shown here is derived from an EMBL/GenBank/DDBJ whole genome shotgun (WGS) entry which is preliminary data.</text>
</comment>
<organism evidence="1 2">
    <name type="scientific">Gimesia maris</name>
    <dbReference type="NCBI Taxonomy" id="122"/>
    <lineage>
        <taxon>Bacteria</taxon>
        <taxon>Pseudomonadati</taxon>
        <taxon>Planctomycetota</taxon>
        <taxon>Planctomycetia</taxon>
        <taxon>Planctomycetales</taxon>
        <taxon>Planctomycetaceae</taxon>
        <taxon>Gimesia</taxon>
    </lineage>
</organism>
<proteinExistence type="predicted"/>
<dbReference type="Proteomes" id="UP000263642">
    <property type="component" value="Unassembled WGS sequence"/>
</dbReference>
<dbReference type="EMBL" id="DQAY01000116">
    <property type="protein sequence ID" value="HCO25076.1"/>
    <property type="molecule type" value="Genomic_DNA"/>
</dbReference>
<reference evidence="1 2" key="1">
    <citation type="journal article" date="2018" name="Nat. Biotechnol.">
        <title>A standardized bacterial taxonomy based on genome phylogeny substantially revises the tree of life.</title>
        <authorList>
            <person name="Parks D.H."/>
            <person name="Chuvochina M."/>
            <person name="Waite D.W."/>
            <person name="Rinke C."/>
            <person name="Skarshewski A."/>
            <person name="Chaumeil P.A."/>
            <person name="Hugenholtz P."/>
        </authorList>
    </citation>
    <scope>NUCLEOTIDE SEQUENCE [LARGE SCALE GENOMIC DNA]</scope>
    <source>
        <strain evidence="1">UBA9375</strain>
    </source>
</reference>
<accession>A0A3D3R918</accession>